<dbReference type="InterPro" id="IPR015943">
    <property type="entry name" value="WD40/YVTN_repeat-like_dom_sf"/>
</dbReference>
<feature type="signal peptide" evidence="1">
    <location>
        <begin position="1"/>
        <end position="21"/>
    </location>
</feature>
<reference evidence="2 3" key="1">
    <citation type="submission" date="2016-12" db="EMBL/GenBank/DDBJ databases">
        <title>The draft genome sequence of Actinophytocola xinjiangensis.</title>
        <authorList>
            <person name="Wang W."/>
            <person name="Yuan L."/>
        </authorList>
    </citation>
    <scope>NUCLEOTIDE SEQUENCE [LARGE SCALE GENOMIC DNA]</scope>
    <source>
        <strain evidence="2 3">CGMCC 4.4663</strain>
    </source>
</reference>
<evidence type="ECO:0000313" key="2">
    <source>
        <dbReference type="EMBL" id="OLF10707.1"/>
    </source>
</evidence>
<dbReference type="Gene3D" id="2.130.10.10">
    <property type="entry name" value="YVTN repeat-like/Quinoprotein amine dehydrogenase"/>
    <property type="match status" value="1"/>
</dbReference>
<dbReference type="PROSITE" id="PS51257">
    <property type="entry name" value="PROKAR_LIPOPROTEIN"/>
    <property type="match status" value="1"/>
</dbReference>
<gene>
    <name evidence="2" type="ORF">BLA60_14805</name>
</gene>
<proteinExistence type="predicted"/>
<name>A0A7Z0WNC2_9PSEU</name>
<keyword evidence="3" id="KW-1185">Reference proteome</keyword>
<dbReference type="AlphaFoldDB" id="A0A7Z0WNC2"/>
<organism evidence="2 3">
    <name type="scientific">Actinophytocola xinjiangensis</name>
    <dbReference type="NCBI Taxonomy" id="485602"/>
    <lineage>
        <taxon>Bacteria</taxon>
        <taxon>Bacillati</taxon>
        <taxon>Actinomycetota</taxon>
        <taxon>Actinomycetes</taxon>
        <taxon>Pseudonocardiales</taxon>
        <taxon>Pseudonocardiaceae</taxon>
    </lineage>
</organism>
<accession>A0A7Z0WNC2</accession>
<protein>
    <submittedName>
        <fullName evidence="2">Uncharacterized protein</fullName>
    </submittedName>
</protein>
<dbReference type="RefSeq" id="WP_075133697.1">
    <property type="nucleotide sequence ID" value="NZ_MSIF01000006.1"/>
</dbReference>
<feature type="chain" id="PRO_5030671170" evidence="1">
    <location>
        <begin position="22"/>
        <end position="336"/>
    </location>
</feature>
<evidence type="ECO:0000256" key="1">
    <source>
        <dbReference type="SAM" id="SignalP"/>
    </source>
</evidence>
<dbReference type="EMBL" id="MSIF01000006">
    <property type="protein sequence ID" value="OLF10707.1"/>
    <property type="molecule type" value="Genomic_DNA"/>
</dbReference>
<evidence type="ECO:0000313" key="3">
    <source>
        <dbReference type="Proteomes" id="UP000185696"/>
    </source>
</evidence>
<sequence>MLRRMVVAVVVCCAATGTACSTTEPSDELMVSDNPVAATPARSPAPQVAPSGTVTALTGTPTSLAVDAEHGVLAVAVEQPPSVLLYRLTEADTLSDPTTVELSAPARSVTVSGTGGPLLATTDDELVRISLPDGRTSTAPVEGELTSAVGFGDDTLVAVRDRKAVAVVGDDGAARTISGGLFSADQVLSTGENAVVFDRLRNAVFMLDVPGGAVDEGLRAGEGSTNAVADRFGRVLLADTRGGALLAFSVDPLLMRQRFPVPGSPYGLAYDQERDLVWVTLTERNEVVGFDVAGGEPVEKHRFSTVEQPNSVTVDPSSGRVVVASATGKGIQVIAV</sequence>
<keyword evidence="1" id="KW-0732">Signal</keyword>
<dbReference type="SUPFAM" id="SSF101898">
    <property type="entry name" value="NHL repeat"/>
    <property type="match status" value="1"/>
</dbReference>
<dbReference type="Proteomes" id="UP000185696">
    <property type="component" value="Unassembled WGS sequence"/>
</dbReference>
<comment type="caution">
    <text evidence="2">The sequence shown here is derived from an EMBL/GenBank/DDBJ whole genome shotgun (WGS) entry which is preliminary data.</text>
</comment>